<dbReference type="InterPro" id="IPR007553">
    <property type="entry name" value="2-thiour_desulf"/>
</dbReference>
<reference evidence="1 2" key="1">
    <citation type="submission" date="2019-01" db="EMBL/GenBank/DDBJ databases">
        <title>Draft genome sequences of the type strains of six Macrococcus species.</title>
        <authorList>
            <person name="Mazhar S."/>
            <person name="Altermann E."/>
            <person name="Hill C."/>
            <person name="Mcauliffe O."/>
        </authorList>
    </citation>
    <scope>NUCLEOTIDE SEQUENCE [LARGE SCALE GENOMIC DNA]</scope>
    <source>
        <strain evidence="1 2">CCM4815</strain>
    </source>
</reference>
<name>A0A4R6BVP0_9STAP</name>
<organism evidence="1 2">
    <name type="scientific">Macrococcus lamae</name>
    <dbReference type="NCBI Taxonomy" id="198484"/>
    <lineage>
        <taxon>Bacteria</taxon>
        <taxon>Bacillati</taxon>
        <taxon>Bacillota</taxon>
        <taxon>Bacilli</taxon>
        <taxon>Bacillales</taxon>
        <taxon>Staphylococcaceae</taxon>
        <taxon>Macrococcus</taxon>
    </lineage>
</organism>
<gene>
    <name evidence="1" type="ORF">ERX29_03940</name>
</gene>
<protein>
    <submittedName>
        <fullName evidence="1">DUF523 domain-containing protein</fullName>
    </submittedName>
</protein>
<keyword evidence="2" id="KW-1185">Reference proteome</keyword>
<dbReference type="Pfam" id="PF04463">
    <property type="entry name" value="2-thiour_desulf"/>
    <property type="match status" value="1"/>
</dbReference>
<evidence type="ECO:0000313" key="2">
    <source>
        <dbReference type="Proteomes" id="UP000294802"/>
    </source>
</evidence>
<proteinExistence type="predicted"/>
<comment type="caution">
    <text evidence="1">The sequence shown here is derived from an EMBL/GenBank/DDBJ whole genome shotgun (WGS) entry which is preliminary data.</text>
</comment>
<dbReference type="PANTHER" id="PTHR30087:SF1">
    <property type="entry name" value="HYPOTHETICAL CYTOSOLIC PROTEIN"/>
    <property type="match status" value="1"/>
</dbReference>
<dbReference type="OrthoDB" id="9797779at2"/>
<sequence>MILISSCLIGEEVRYDGRHQLNPTLKALVDKGKATAACPELMGGLLIPREPAEIIGGSGVDVWNNTARVVTCSGKDVTEQYKMGAKRFLEICESQNVKTVILKDNSPSCGSDAIYDGTFSGEKLNAPGVTTALLMAHGIQIFNERNFLNQTL</sequence>
<dbReference type="RefSeq" id="WP_133443395.1">
    <property type="nucleotide sequence ID" value="NZ_SCWB01000005.1"/>
</dbReference>
<dbReference type="Proteomes" id="UP000294802">
    <property type="component" value="Unassembled WGS sequence"/>
</dbReference>
<accession>A0A4R6BVP0</accession>
<dbReference type="AlphaFoldDB" id="A0A4R6BVP0"/>
<dbReference type="PANTHER" id="PTHR30087">
    <property type="entry name" value="INNER MEMBRANE PROTEIN"/>
    <property type="match status" value="1"/>
</dbReference>
<dbReference type="EMBL" id="SCWB01000005">
    <property type="protein sequence ID" value="TDM12225.1"/>
    <property type="molecule type" value="Genomic_DNA"/>
</dbReference>
<evidence type="ECO:0000313" key="1">
    <source>
        <dbReference type="EMBL" id="TDM12225.1"/>
    </source>
</evidence>